<evidence type="ECO:0000313" key="7">
    <source>
        <dbReference type="Proteomes" id="UP000244162"/>
    </source>
</evidence>
<dbReference type="InterPro" id="IPR036390">
    <property type="entry name" value="WH_DNA-bd_sf"/>
</dbReference>
<evidence type="ECO:0000259" key="5">
    <source>
        <dbReference type="PROSITE" id="PS51063"/>
    </source>
</evidence>
<dbReference type="CDD" id="cd00038">
    <property type="entry name" value="CAP_ED"/>
    <property type="match status" value="1"/>
</dbReference>
<dbReference type="InterPro" id="IPR012318">
    <property type="entry name" value="HTH_CRP"/>
</dbReference>
<dbReference type="OrthoDB" id="6155297at2"/>
<gene>
    <name evidence="6" type="ORF">CLG96_04530</name>
</gene>
<dbReference type="GO" id="GO:0006355">
    <property type="term" value="P:regulation of DNA-templated transcription"/>
    <property type="evidence" value="ECO:0007669"/>
    <property type="project" value="InterPro"/>
</dbReference>
<proteinExistence type="predicted"/>
<dbReference type="InterPro" id="IPR018490">
    <property type="entry name" value="cNMP-bd_dom_sf"/>
</dbReference>
<sequence>MATALIKKLEGFVHLSAEERDALTKAASERVRRIRAREDIIREGDSPRDVNLVLEGWACRYKTLEDGRRQIIAFFIPGDMCDLDISMLHEMDHSIGALTALTFAEISRSTIDRLMATYPRIHQALAWQALVSAAVQREWTVNIGQRNATERLAHLFCELFLRLRAVGRTHGDICEMPVTQTELAEATGLTPVHVNRTLQDLRASGLIVLKGRELRIPDLAELQRVSLFHPNYLHLDHEGAQFDANGGEIKPVVE</sequence>
<dbReference type="EMBL" id="NWBU01000004">
    <property type="protein sequence ID" value="PTQ13368.1"/>
    <property type="molecule type" value="Genomic_DNA"/>
</dbReference>
<dbReference type="SMART" id="SM00419">
    <property type="entry name" value="HTH_CRP"/>
    <property type="match status" value="1"/>
</dbReference>
<dbReference type="Gene3D" id="1.10.10.10">
    <property type="entry name" value="Winged helix-like DNA-binding domain superfamily/Winged helix DNA-binding domain"/>
    <property type="match status" value="1"/>
</dbReference>
<keyword evidence="3" id="KW-0804">Transcription</keyword>
<dbReference type="Proteomes" id="UP000244162">
    <property type="component" value="Unassembled WGS sequence"/>
</dbReference>
<dbReference type="Pfam" id="PF00027">
    <property type="entry name" value="cNMP_binding"/>
    <property type="match status" value="1"/>
</dbReference>
<dbReference type="SUPFAM" id="SSF51206">
    <property type="entry name" value="cAMP-binding domain-like"/>
    <property type="match status" value="1"/>
</dbReference>
<dbReference type="PROSITE" id="PS50042">
    <property type="entry name" value="CNMP_BINDING_3"/>
    <property type="match status" value="1"/>
</dbReference>
<dbReference type="SUPFAM" id="SSF46785">
    <property type="entry name" value="Winged helix' DNA-binding domain"/>
    <property type="match status" value="1"/>
</dbReference>
<dbReference type="Gene3D" id="2.60.120.10">
    <property type="entry name" value="Jelly Rolls"/>
    <property type="match status" value="1"/>
</dbReference>
<evidence type="ECO:0000256" key="3">
    <source>
        <dbReference type="ARBA" id="ARBA00023163"/>
    </source>
</evidence>
<evidence type="ECO:0000313" key="6">
    <source>
        <dbReference type="EMBL" id="PTQ13368.1"/>
    </source>
</evidence>
<protein>
    <submittedName>
        <fullName evidence="6">Cyclic nucleotide-binding protein</fullName>
    </submittedName>
</protein>
<dbReference type="PROSITE" id="PS51063">
    <property type="entry name" value="HTH_CRP_2"/>
    <property type="match status" value="1"/>
</dbReference>
<keyword evidence="2" id="KW-0238">DNA-binding</keyword>
<dbReference type="InterPro" id="IPR036388">
    <property type="entry name" value="WH-like_DNA-bd_sf"/>
</dbReference>
<dbReference type="InterPro" id="IPR000595">
    <property type="entry name" value="cNMP-bd_dom"/>
</dbReference>
<name>A0A2T5G2J1_9SPHN</name>
<dbReference type="AlphaFoldDB" id="A0A2T5G2J1"/>
<comment type="caution">
    <text evidence="6">The sequence shown here is derived from an EMBL/GenBank/DDBJ whole genome shotgun (WGS) entry which is preliminary data.</text>
</comment>
<keyword evidence="7" id="KW-1185">Reference proteome</keyword>
<feature type="domain" description="Cyclic nucleotide-binding" evidence="4">
    <location>
        <begin position="11"/>
        <end position="79"/>
    </location>
</feature>
<feature type="domain" description="HTH crp-type" evidence="5">
    <location>
        <begin position="146"/>
        <end position="220"/>
    </location>
</feature>
<accession>A0A2T5G2J1</accession>
<dbReference type="SMART" id="SM00100">
    <property type="entry name" value="cNMP"/>
    <property type="match status" value="1"/>
</dbReference>
<keyword evidence="1" id="KW-0805">Transcription regulation</keyword>
<dbReference type="Pfam" id="PF13545">
    <property type="entry name" value="HTH_Crp_2"/>
    <property type="match status" value="1"/>
</dbReference>
<dbReference type="GO" id="GO:0003677">
    <property type="term" value="F:DNA binding"/>
    <property type="evidence" value="ECO:0007669"/>
    <property type="project" value="UniProtKB-KW"/>
</dbReference>
<dbReference type="InterPro" id="IPR014710">
    <property type="entry name" value="RmlC-like_jellyroll"/>
</dbReference>
<reference evidence="6 7" key="1">
    <citation type="submission" date="2017-09" db="EMBL/GenBank/DDBJ databases">
        <title>Sphingomonas panjinensis sp.nov., isolated from oil-contaminated soil.</title>
        <authorList>
            <person name="Wang L."/>
            <person name="Chen L."/>
        </authorList>
    </citation>
    <scope>NUCLEOTIDE SEQUENCE [LARGE SCALE GENOMIC DNA]</scope>
    <source>
        <strain evidence="6 7">FW-11</strain>
    </source>
</reference>
<evidence type="ECO:0000259" key="4">
    <source>
        <dbReference type="PROSITE" id="PS50042"/>
    </source>
</evidence>
<organism evidence="6 7">
    <name type="scientific">Sphingomonas oleivorans</name>
    <dbReference type="NCBI Taxonomy" id="1735121"/>
    <lineage>
        <taxon>Bacteria</taxon>
        <taxon>Pseudomonadati</taxon>
        <taxon>Pseudomonadota</taxon>
        <taxon>Alphaproteobacteria</taxon>
        <taxon>Sphingomonadales</taxon>
        <taxon>Sphingomonadaceae</taxon>
        <taxon>Sphingomonas</taxon>
    </lineage>
</organism>
<evidence type="ECO:0000256" key="2">
    <source>
        <dbReference type="ARBA" id="ARBA00023125"/>
    </source>
</evidence>
<evidence type="ECO:0000256" key="1">
    <source>
        <dbReference type="ARBA" id="ARBA00023015"/>
    </source>
</evidence>